<reference evidence="5 6" key="1">
    <citation type="submission" date="2021-04" db="EMBL/GenBank/DDBJ databases">
        <authorList>
            <person name="Tang X."/>
            <person name="Zhou X."/>
            <person name="Chen X."/>
            <person name="Cernava T."/>
            <person name="Zhang C."/>
        </authorList>
    </citation>
    <scope>NUCLEOTIDE SEQUENCE [LARGE SCALE GENOMIC DNA]</scope>
    <source>
        <strain evidence="5 6">BH-SS-21</strain>
    </source>
</reference>
<dbReference type="InterPro" id="IPR009057">
    <property type="entry name" value="Homeodomain-like_sf"/>
</dbReference>
<comment type="caution">
    <text evidence="5">The sequence shown here is derived from an EMBL/GenBank/DDBJ whole genome shotgun (WGS) entry which is preliminary data.</text>
</comment>
<dbReference type="RefSeq" id="WP_210885002.1">
    <property type="nucleotide sequence ID" value="NZ_JAGPYQ010000001.1"/>
</dbReference>
<evidence type="ECO:0000259" key="4">
    <source>
        <dbReference type="PROSITE" id="PS50977"/>
    </source>
</evidence>
<dbReference type="AlphaFoldDB" id="A0A940XW30"/>
<keyword evidence="1 2" id="KW-0238">DNA-binding</keyword>
<keyword evidence="6" id="KW-1185">Reference proteome</keyword>
<dbReference type="PROSITE" id="PS50977">
    <property type="entry name" value="HTH_TETR_2"/>
    <property type="match status" value="1"/>
</dbReference>
<dbReference type="Gene3D" id="1.10.357.10">
    <property type="entry name" value="Tetracycline Repressor, domain 2"/>
    <property type="match status" value="1"/>
</dbReference>
<dbReference type="GO" id="GO:0003677">
    <property type="term" value="F:DNA binding"/>
    <property type="evidence" value="ECO:0007669"/>
    <property type="project" value="UniProtKB-UniRule"/>
</dbReference>
<evidence type="ECO:0000313" key="5">
    <source>
        <dbReference type="EMBL" id="MBQ0850733.1"/>
    </source>
</evidence>
<dbReference type="Proteomes" id="UP000677413">
    <property type="component" value="Unassembled WGS sequence"/>
</dbReference>
<dbReference type="EMBL" id="JAGPYQ010000001">
    <property type="protein sequence ID" value="MBQ0850733.1"/>
    <property type="molecule type" value="Genomic_DNA"/>
</dbReference>
<evidence type="ECO:0000256" key="3">
    <source>
        <dbReference type="SAM" id="MobiDB-lite"/>
    </source>
</evidence>
<feature type="region of interest" description="Disordered" evidence="3">
    <location>
        <begin position="1"/>
        <end position="30"/>
    </location>
</feature>
<evidence type="ECO:0000256" key="1">
    <source>
        <dbReference type="ARBA" id="ARBA00023125"/>
    </source>
</evidence>
<feature type="DNA-binding region" description="H-T-H motif" evidence="2">
    <location>
        <begin position="57"/>
        <end position="76"/>
    </location>
</feature>
<sequence length="226" mass="24695">MSGTDHPSADSELPDGPSPAPVTSDAPDLDVRARRTRARLHEAVVRLAAERPVEDIAVADLVRAARVNRTTFYKHATSPAQVLEQVLYADLDRVRAEWIADATAARLPVTTVWERASHALLDHLERYEAVYTAGLVGRRSAILHHLLVDHFAASVRALLDGSPTLLPGGDGPASWRMEAHSLFLAHGETGLVEAWLSLPVPRDRRLFVSAASGALPSWLIHEPQDR</sequence>
<organism evidence="5 6">
    <name type="scientific">Streptomyces liliiviolaceus</name>
    <dbReference type="NCBI Taxonomy" id="2823109"/>
    <lineage>
        <taxon>Bacteria</taxon>
        <taxon>Bacillati</taxon>
        <taxon>Actinomycetota</taxon>
        <taxon>Actinomycetes</taxon>
        <taxon>Kitasatosporales</taxon>
        <taxon>Streptomycetaceae</taxon>
        <taxon>Streptomyces</taxon>
    </lineage>
</organism>
<dbReference type="SUPFAM" id="SSF46689">
    <property type="entry name" value="Homeodomain-like"/>
    <property type="match status" value="1"/>
</dbReference>
<name>A0A940XW30_9ACTN</name>
<proteinExistence type="predicted"/>
<evidence type="ECO:0000313" key="6">
    <source>
        <dbReference type="Proteomes" id="UP000677413"/>
    </source>
</evidence>
<evidence type="ECO:0000256" key="2">
    <source>
        <dbReference type="PROSITE-ProRule" id="PRU00335"/>
    </source>
</evidence>
<protein>
    <submittedName>
        <fullName evidence="5">TetR/AcrR family transcriptional regulator</fullName>
    </submittedName>
</protein>
<accession>A0A940XW30</accession>
<dbReference type="InterPro" id="IPR001647">
    <property type="entry name" value="HTH_TetR"/>
</dbReference>
<gene>
    <name evidence="5" type="ORF">J8N05_21460</name>
</gene>
<feature type="domain" description="HTH tetR-type" evidence="4">
    <location>
        <begin position="34"/>
        <end position="94"/>
    </location>
</feature>